<organism evidence="2 3">
    <name type="scientific">Sphingomonas xinjiangensis</name>
    <dbReference type="NCBI Taxonomy" id="643568"/>
    <lineage>
        <taxon>Bacteria</taxon>
        <taxon>Pseudomonadati</taxon>
        <taxon>Pseudomonadota</taxon>
        <taxon>Alphaproteobacteria</taxon>
        <taxon>Sphingomonadales</taxon>
        <taxon>Sphingomonadaceae</taxon>
        <taxon>Sphingomonas</taxon>
    </lineage>
</organism>
<comment type="caution">
    <text evidence="2">The sequence shown here is derived from an EMBL/GenBank/DDBJ whole genome shotgun (WGS) entry which is preliminary data.</text>
</comment>
<dbReference type="AlphaFoldDB" id="A0A840Y940"/>
<sequence>MTFVSATPGFTKTIVQQAPSADATINPPSIKRSPDQTERESTPRDPSSKADVIIEGRTKDAVATFVEQLTKVNRGHQISRWNTMACPITLGLNSEQARYLTERIRSRSREFGVPVAGQSCSANIVIVVTNDADEFTRQFLRRYTKLFQDTSSGISELAPLRGELLQSRPIRWLNASRTGGAGGGSLGQVYSGSRLRENSQENAILLLAIVDASMMRGVKWGQIADYLTMVALANPRMDARFRLDTIMSIFQARDAGGLLPTELTANDRSFLRALYRTHGAASAVQQRKQIESAITK</sequence>
<reference evidence="2 3" key="1">
    <citation type="submission" date="2020-08" db="EMBL/GenBank/DDBJ databases">
        <title>Genomic Encyclopedia of Type Strains, Phase IV (KMG-IV): sequencing the most valuable type-strain genomes for metagenomic binning, comparative biology and taxonomic classification.</title>
        <authorList>
            <person name="Goeker M."/>
        </authorList>
    </citation>
    <scope>NUCLEOTIDE SEQUENCE [LARGE SCALE GENOMIC DNA]</scope>
    <source>
        <strain evidence="2 3">DSM 26736</strain>
    </source>
</reference>
<protein>
    <submittedName>
        <fullName evidence="2">Uncharacterized protein</fullName>
    </submittedName>
</protein>
<dbReference type="EMBL" id="JACIJF010000001">
    <property type="protein sequence ID" value="MBB5708795.1"/>
    <property type="molecule type" value="Genomic_DNA"/>
</dbReference>
<name>A0A840Y940_9SPHN</name>
<keyword evidence="3" id="KW-1185">Reference proteome</keyword>
<proteinExistence type="predicted"/>
<evidence type="ECO:0000256" key="1">
    <source>
        <dbReference type="SAM" id="MobiDB-lite"/>
    </source>
</evidence>
<accession>A0A840Y940</accession>
<feature type="region of interest" description="Disordered" evidence="1">
    <location>
        <begin position="17"/>
        <end position="50"/>
    </location>
</feature>
<feature type="compositionally biased region" description="Basic and acidic residues" evidence="1">
    <location>
        <begin position="32"/>
        <end position="50"/>
    </location>
</feature>
<dbReference type="RefSeq" id="WP_184082983.1">
    <property type="nucleotide sequence ID" value="NZ_JACIJF010000001.1"/>
</dbReference>
<dbReference type="Proteomes" id="UP000527143">
    <property type="component" value="Unassembled WGS sequence"/>
</dbReference>
<gene>
    <name evidence="2" type="ORF">FHT02_000001</name>
</gene>
<evidence type="ECO:0000313" key="3">
    <source>
        <dbReference type="Proteomes" id="UP000527143"/>
    </source>
</evidence>
<evidence type="ECO:0000313" key="2">
    <source>
        <dbReference type="EMBL" id="MBB5708795.1"/>
    </source>
</evidence>